<feature type="region of interest" description="Disordered" evidence="1">
    <location>
        <begin position="208"/>
        <end position="245"/>
    </location>
</feature>
<reference evidence="2" key="1">
    <citation type="submission" date="2023-03" db="EMBL/GenBank/DDBJ databases">
        <title>Emydomyces testavorans Genome Sequence.</title>
        <authorList>
            <person name="Hoyer L."/>
        </authorList>
    </citation>
    <scope>NUCLEOTIDE SEQUENCE</scope>
    <source>
        <strain evidence="2">16-2883</strain>
    </source>
</reference>
<accession>A0AAF0DG75</accession>
<organism evidence="2 3">
    <name type="scientific">Emydomyces testavorans</name>
    <dbReference type="NCBI Taxonomy" id="2070801"/>
    <lineage>
        <taxon>Eukaryota</taxon>
        <taxon>Fungi</taxon>
        <taxon>Dikarya</taxon>
        <taxon>Ascomycota</taxon>
        <taxon>Pezizomycotina</taxon>
        <taxon>Eurotiomycetes</taxon>
        <taxon>Eurotiomycetidae</taxon>
        <taxon>Onygenales</taxon>
        <taxon>Nannizziopsiaceae</taxon>
        <taxon>Emydomyces</taxon>
    </lineage>
</organism>
<feature type="compositionally biased region" description="Acidic residues" evidence="1">
    <location>
        <begin position="212"/>
        <end position="234"/>
    </location>
</feature>
<feature type="compositionally biased region" description="Polar residues" evidence="1">
    <location>
        <begin position="235"/>
        <end position="245"/>
    </location>
</feature>
<name>A0AAF0DG75_9EURO</name>
<gene>
    <name evidence="2" type="ORF">PRK78_003120</name>
</gene>
<evidence type="ECO:0000313" key="3">
    <source>
        <dbReference type="Proteomes" id="UP001219355"/>
    </source>
</evidence>
<dbReference type="Proteomes" id="UP001219355">
    <property type="component" value="Chromosome 2"/>
</dbReference>
<evidence type="ECO:0000313" key="2">
    <source>
        <dbReference type="EMBL" id="WEW57653.1"/>
    </source>
</evidence>
<sequence>MGTRSLICVWYKGRFVIAQYTQFDGYPEGQGTTILRFLTVAGNIERLKAGIEHIKYIDDEELNEIHKKVEQDSRARHNAGDPAAFYDMMTGKNEMERSFPSLSRLAGGNILQYTAEATAEKPVLISMDLGFANDALFCEWAYCVDLDTGVFEVFGGGRSKEKSGSKRFQDVGDENAPVPTFIKSFSLDDLPKNSNEFMKSINNALKARGYNIDEEDEEEEEEEEEEEAAAEDNAQDNTGANAAGN</sequence>
<protein>
    <submittedName>
        <fullName evidence="2">Uncharacterized protein</fullName>
    </submittedName>
</protein>
<proteinExistence type="predicted"/>
<dbReference type="AlphaFoldDB" id="A0AAF0DG75"/>
<keyword evidence="3" id="KW-1185">Reference proteome</keyword>
<evidence type="ECO:0000256" key="1">
    <source>
        <dbReference type="SAM" id="MobiDB-lite"/>
    </source>
</evidence>
<dbReference type="EMBL" id="CP120628">
    <property type="protein sequence ID" value="WEW57653.1"/>
    <property type="molecule type" value="Genomic_DNA"/>
</dbReference>